<dbReference type="InterPro" id="IPR013786">
    <property type="entry name" value="AcylCoA_DH/ox_N"/>
</dbReference>
<evidence type="ECO:0000259" key="4">
    <source>
        <dbReference type="Pfam" id="PF08028"/>
    </source>
</evidence>
<dbReference type="InterPro" id="IPR009100">
    <property type="entry name" value="AcylCoA_DH/oxidase_NM_dom_sf"/>
</dbReference>
<feature type="domain" description="Acyl-CoA dehydrogenase/oxidase N-terminal" evidence="3">
    <location>
        <begin position="29"/>
        <end position="123"/>
    </location>
</feature>
<dbReference type="Gene3D" id="2.40.110.10">
    <property type="entry name" value="Butyryl-CoA Dehydrogenase, subunit A, domain 2"/>
    <property type="match status" value="1"/>
</dbReference>
<dbReference type="SUPFAM" id="SSF56645">
    <property type="entry name" value="Acyl-CoA dehydrogenase NM domain-like"/>
    <property type="match status" value="1"/>
</dbReference>
<dbReference type="Proteomes" id="UP000637002">
    <property type="component" value="Unassembled WGS sequence"/>
</dbReference>
<reference evidence="5" key="1">
    <citation type="journal article" date="2014" name="Int. J. Syst. Evol. Microbiol.">
        <title>Complete genome sequence of Corynebacterium casei LMG S-19264T (=DSM 44701T), isolated from a smear-ripened cheese.</title>
        <authorList>
            <consortium name="US DOE Joint Genome Institute (JGI-PGF)"/>
            <person name="Walter F."/>
            <person name="Albersmeier A."/>
            <person name="Kalinowski J."/>
            <person name="Ruckert C."/>
        </authorList>
    </citation>
    <scope>NUCLEOTIDE SEQUENCE</scope>
    <source>
        <strain evidence="5">CGMCC 1.12919</strain>
    </source>
</reference>
<dbReference type="Pfam" id="PF08028">
    <property type="entry name" value="Acyl-CoA_dh_2"/>
    <property type="match status" value="1"/>
</dbReference>
<dbReference type="InterPro" id="IPR013107">
    <property type="entry name" value="Acyl-CoA_DH_C"/>
</dbReference>
<evidence type="ECO:0000313" key="6">
    <source>
        <dbReference type="Proteomes" id="UP000637002"/>
    </source>
</evidence>
<dbReference type="GO" id="GO:0006552">
    <property type="term" value="P:L-leucine catabolic process"/>
    <property type="evidence" value="ECO:0007669"/>
    <property type="project" value="TreeGrafter"/>
</dbReference>
<dbReference type="EMBL" id="BMGG01000001">
    <property type="protein sequence ID" value="GGC45923.1"/>
    <property type="molecule type" value="Genomic_DNA"/>
</dbReference>
<gene>
    <name evidence="5" type="primary">soxC</name>
    <name evidence="5" type="ORF">GCM10010994_01300</name>
</gene>
<accession>A0A916TWM1</accession>
<name>A0A916TWM1_9HYPH</name>
<evidence type="ECO:0000259" key="3">
    <source>
        <dbReference type="Pfam" id="PF02771"/>
    </source>
</evidence>
<dbReference type="PANTHER" id="PTHR43884">
    <property type="entry name" value="ACYL-COA DEHYDROGENASE"/>
    <property type="match status" value="1"/>
</dbReference>
<feature type="region of interest" description="Disordered" evidence="2">
    <location>
        <begin position="408"/>
        <end position="427"/>
    </location>
</feature>
<keyword evidence="5" id="KW-0503">Monooxygenase</keyword>
<dbReference type="InterPro" id="IPR046373">
    <property type="entry name" value="Acyl-CoA_Oxase/DH_mid-dom_sf"/>
</dbReference>
<dbReference type="Gene3D" id="1.10.540.10">
    <property type="entry name" value="Acyl-CoA dehydrogenase/oxidase, N-terminal domain"/>
    <property type="match status" value="1"/>
</dbReference>
<keyword evidence="1" id="KW-0560">Oxidoreductase</keyword>
<dbReference type="GO" id="GO:0008470">
    <property type="term" value="F:3-methylbutanoyl-CoA dehydrogenase activity"/>
    <property type="evidence" value="ECO:0007669"/>
    <property type="project" value="TreeGrafter"/>
</dbReference>
<dbReference type="SUPFAM" id="SSF47203">
    <property type="entry name" value="Acyl-CoA dehydrogenase C-terminal domain-like"/>
    <property type="match status" value="1"/>
</dbReference>
<organism evidence="5 6">
    <name type="scientific">Chelatococcus reniformis</name>
    <dbReference type="NCBI Taxonomy" id="1494448"/>
    <lineage>
        <taxon>Bacteria</taxon>
        <taxon>Pseudomonadati</taxon>
        <taxon>Pseudomonadota</taxon>
        <taxon>Alphaproteobacteria</taxon>
        <taxon>Hyphomicrobiales</taxon>
        <taxon>Chelatococcaceae</taxon>
        <taxon>Chelatococcus</taxon>
    </lineage>
</organism>
<reference evidence="5" key="2">
    <citation type="submission" date="2020-09" db="EMBL/GenBank/DDBJ databases">
        <authorList>
            <person name="Sun Q."/>
            <person name="Zhou Y."/>
        </authorList>
    </citation>
    <scope>NUCLEOTIDE SEQUENCE</scope>
    <source>
        <strain evidence="5">CGMCC 1.12919</strain>
    </source>
</reference>
<evidence type="ECO:0000256" key="1">
    <source>
        <dbReference type="ARBA" id="ARBA00023002"/>
    </source>
</evidence>
<keyword evidence="6" id="KW-1185">Reference proteome</keyword>
<dbReference type="Gene3D" id="1.20.140.10">
    <property type="entry name" value="Butyryl-CoA Dehydrogenase, subunit A, domain 3"/>
    <property type="match status" value="1"/>
</dbReference>
<dbReference type="RefSeq" id="WP_188607206.1">
    <property type="nucleotide sequence ID" value="NZ_BMGG01000001.1"/>
</dbReference>
<protein>
    <submittedName>
        <fullName evidence="5">Monooxygenase</fullName>
    </submittedName>
</protein>
<dbReference type="GO" id="GO:0004497">
    <property type="term" value="F:monooxygenase activity"/>
    <property type="evidence" value="ECO:0007669"/>
    <property type="project" value="UniProtKB-KW"/>
</dbReference>
<dbReference type="GO" id="GO:0050660">
    <property type="term" value="F:flavin adenine dinucleotide binding"/>
    <property type="evidence" value="ECO:0007669"/>
    <property type="project" value="InterPro"/>
</dbReference>
<feature type="domain" description="Acyl-CoA dehydrogenase C-terminal" evidence="4">
    <location>
        <begin position="243"/>
        <end position="378"/>
    </location>
</feature>
<sequence length="427" mass="45544">MSQIDLAWGAGPSPGYEALAGRFRPLFARIAEGALRRELDHELPHEPIRWLKEARFGAVRVPREDGGHGASLPEFFNLLIELSEADSNVTQALRAHFGFAEDVLNVRAPAHRERWSARLAHGEIAGSAWTEIGDANIDGFSTRVSATGGGLVLNGAKYYTTGSLFADWIDVGATGPTGERISAFVRRSAEGVSVVDDWDGFGQILTASGTTTFTDVAVAADDILPDEDRFKYSAAFYQLVQLATLAGIGRAIAGDVATAVAGRTRTYTHAAAPRSSRDPQVLQVVGRIRGAAYCAGAIVLQAAASLQRAFDTRFAGDPAAEERANAVAELETAQAQTVVSNLILEAATVLFDALGASATKKPAGLDRHWRNARTLSSHNPRIYKDRIVGDFAVNGTLPPYQWRIGTPAAPTLEAGPEKGRTAVRAVT</sequence>
<dbReference type="InterPro" id="IPR037069">
    <property type="entry name" value="AcylCoA_DH/ox_N_sf"/>
</dbReference>
<comment type="caution">
    <text evidence="5">The sequence shown here is derived from an EMBL/GenBank/DDBJ whole genome shotgun (WGS) entry which is preliminary data.</text>
</comment>
<dbReference type="AlphaFoldDB" id="A0A916TWM1"/>
<dbReference type="PANTHER" id="PTHR43884:SF12">
    <property type="entry name" value="ISOVALERYL-COA DEHYDROGENASE, MITOCHONDRIAL-RELATED"/>
    <property type="match status" value="1"/>
</dbReference>
<proteinExistence type="predicted"/>
<evidence type="ECO:0000313" key="5">
    <source>
        <dbReference type="EMBL" id="GGC45923.1"/>
    </source>
</evidence>
<dbReference type="Pfam" id="PF02771">
    <property type="entry name" value="Acyl-CoA_dh_N"/>
    <property type="match status" value="1"/>
</dbReference>
<evidence type="ECO:0000256" key="2">
    <source>
        <dbReference type="SAM" id="MobiDB-lite"/>
    </source>
</evidence>
<dbReference type="PIRSF" id="PIRSF016578">
    <property type="entry name" value="HsaA"/>
    <property type="match status" value="1"/>
</dbReference>
<dbReference type="InterPro" id="IPR036250">
    <property type="entry name" value="AcylCo_DH-like_C"/>
</dbReference>